<dbReference type="SMART" id="SM00880">
    <property type="entry name" value="CHAD"/>
    <property type="match status" value="1"/>
</dbReference>
<dbReference type="InterPro" id="IPR033469">
    <property type="entry name" value="CYTH-like_dom_sf"/>
</dbReference>
<feature type="domain" description="CHAD" evidence="2">
    <location>
        <begin position="220"/>
        <end position="516"/>
    </location>
</feature>
<dbReference type="PANTHER" id="PTHR39569">
    <property type="entry name" value="INORGANIC TRIPHOSPHATASE"/>
    <property type="match status" value="1"/>
</dbReference>
<dbReference type="Pfam" id="PF05235">
    <property type="entry name" value="CHAD"/>
    <property type="match status" value="1"/>
</dbReference>
<accession>A0A1I5AQ51</accession>
<feature type="domain" description="CYTH" evidence="1">
    <location>
        <begin position="2"/>
        <end position="205"/>
    </location>
</feature>
<dbReference type="SMART" id="SM01118">
    <property type="entry name" value="CYTH"/>
    <property type="match status" value="1"/>
</dbReference>
<dbReference type="AlphaFoldDB" id="A0A1I5AQ51"/>
<dbReference type="InterPro" id="IPR007899">
    <property type="entry name" value="CHAD_dom"/>
</dbReference>
<dbReference type="Gene3D" id="1.40.20.10">
    <property type="entry name" value="CHAD domain"/>
    <property type="match status" value="1"/>
</dbReference>
<dbReference type="RefSeq" id="WP_074796175.1">
    <property type="nucleotide sequence ID" value="NZ_FOVJ01000002.1"/>
</dbReference>
<gene>
    <name evidence="3" type="ORF">SAMN05216386_1485</name>
</gene>
<dbReference type="OrthoDB" id="3034217at2"/>
<dbReference type="InterPro" id="IPR023577">
    <property type="entry name" value="CYTH_domain"/>
</dbReference>
<dbReference type="EMBL" id="FOVJ01000002">
    <property type="protein sequence ID" value="SFN64510.1"/>
    <property type="molecule type" value="Genomic_DNA"/>
</dbReference>
<dbReference type="PROSITE" id="PS51708">
    <property type="entry name" value="CHAD"/>
    <property type="match status" value="1"/>
</dbReference>
<keyword evidence="4" id="KW-1185">Reference proteome</keyword>
<dbReference type="PANTHER" id="PTHR39569:SF1">
    <property type="entry name" value="INORGANIC TRIPHOSPHATASE"/>
    <property type="match status" value="1"/>
</dbReference>
<dbReference type="Pfam" id="PF01928">
    <property type="entry name" value="CYTH"/>
    <property type="match status" value="1"/>
</dbReference>
<evidence type="ECO:0000259" key="1">
    <source>
        <dbReference type="PROSITE" id="PS51707"/>
    </source>
</evidence>
<dbReference type="InterPro" id="IPR039013">
    <property type="entry name" value="YgiF"/>
</dbReference>
<sequence length="516" mass="57901">MPTEIELKLRLPADSIVRLQRHPLLKSLSTSRPVAEKIHTVYYDTSDYDLKRNNVAFRLRRIGKNWIQSIKGGGSAVAGLHQRYEWEAPVLGAQPEFKKIPNSALGRIFDSDTLCEQLRPLFTTEFKRSTRSLRFMDNTEAELCLDQGKIVAGNVSMPFCEIELELKSGSPLPLFQLALDLLPAVPLRLESVSKAERGYRLASGDKPPMVKAAQVSIVTEMSSGEAFQVIVRNCLDHLHSNEAGMLECGDIEYLHQMRVALRRVRSAFSIFSKAFSKSAFVPVTQELKWLSGQLGPARDWDVFVTETLADICTQFPGHAEMMVLQEKCEQIRRHHNDVARKAIGSTRYTEMMLRLGAWLNAESWPVPPGLPVSTGLLEVRAKMPAKEFSTGLLAHRHKQLKKYGRKLKNLSPRALHSMRIVAKKQRYAAEFFAALYPHGKTKRYIKSLAELQDVLGGMNDTVVAGQLLSELPAGENRSGEHEAIGIVLGWAASVALAEKTKLNRTWAGFERNSPFW</sequence>
<dbReference type="PROSITE" id="PS51707">
    <property type="entry name" value="CYTH"/>
    <property type="match status" value="1"/>
</dbReference>
<dbReference type="Proteomes" id="UP000183107">
    <property type="component" value="Unassembled WGS sequence"/>
</dbReference>
<protein>
    <submittedName>
        <fullName evidence="3">Inorganic triphosphatase YgiF, contains CYTH and CHAD domains</fullName>
    </submittedName>
</protein>
<name>A0A1I5AQ51_9PROT</name>
<dbReference type="GO" id="GO:0050355">
    <property type="term" value="F:inorganic triphosphate phosphatase activity"/>
    <property type="evidence" value="ECO:0007669"/>
    <property type="project" value="InterPro"/>
</dbReference>
<evidence type="ECO:0000313" key="4">
    <source>
        <dbReference type="Proteomes" id="UP000183107"/>
    </source>
</evidence>
<dbReference type="GO" id="GO:0046872">
    <property type="term" value="F:metal ion binding"/>
    <property type="evidence" value="ECO:0007669"/>
    <property type="project" value="TreeGrafter"/>
</dbReference>
<dbReference type="CDD" id="cd07756">
    <property type="entry name" value="CYTH-like_Pase_CHAD"/>
    <property type="match status" value="1"/>
</dbReference>
<evidence type="ECO:0000313" key="3">
    <source>
        <dbReference type="EMBL" id="SFN64510.1"/>
    </source>
</evidence>
<evidence type="ECO:0000259" key="2">
    <source>
        <dbReference type="PROSITE" id="PS51708"/>
    </source>
</evidence>
<dbReference type="SUPFAM" id="SSF55154">
    <property type="entry name" value="CYTH-like phosphatases"/>
    <property type="match status" value="1"/>
</dbReference>
<dbReference type="Gene3D" id="2.40.320.10">
    <property type="entry name" value="Hypothetical Protein Pfu-838710-001"/>
    <property type="match status" value="1"/>
</dbReference>
<organism evidence="3 4">
    <name type="scientific">Nitrosospira briensis</name>
    <dbReference type="NCBI Taxonomy" id="35799"/>
    <lineage>
        <taxon>Bacteria</taxon>
        <taxon>Pseudomonadati</taxon>
        <taxon>Pseudomonadota</taxon>
        <taxon>Betaproteobacteria</taxon>
        <taxon>Nitrosomonadales</taxon>
        <taxon>Nitrosomonadaceae</taxon>
        <taxon>Nitrosospira</taxon>
    </lineage>
</organism>
<proteinExistence type="predicted"/>
<reference evidence="4" key="1">
    <citation type="submission" date="2016-10" db="EMBL/GenBank/DDBJ databases">
        <authorList>
            <person name="Varghese N."/>
        </authorList>
    </citation>
    <scope>NUCLEOTIDE SEQUENCE [LARGE SCALE GENOMIC DNA]</scope>
    <source>
        <strain evidence="4">Nsp8</strain>
    </source>
</reference>
<dbReference type="InterPro" id="IPR038186">
    <property type="entry name" value="CHAD_dom_sf"/>
</dbReference>